<keyword evidence="2" id="KW-1133">Transmembrane helix</keyword>
<proteinExistence type="predicted"/>
<feature type="region of interest" description="Disordered" evidence="1">
    <location>
        <begin position="1"/>
        <end position="122"/>
    </location>
</feature>
<keyword evidence="2" id="KW-0812">Transmembrane</keyword>
<gene>
    <name evidence="3" type="ORF">CB5_LOCUS15222</name>
</gene>
<evidence type="ECO:0000256" key="1">
    <source>
        <dbReference type="SAM" id="MobiDB-lite"/>
    </source>
</evidence>
<organism evidence="3">
    <name type="scientific">Ananas comosus var. bracteatus</name>
    <name type="common">red pineapple</name>
    <dbReference type="NCBI Taxonomy" id="296719"/>
    <lineage>
        <taxon>Eukaryota</taxon>
        <taxon>Viridiplantae</taxon>
        <taxon>Streptophyta</taxon>
        <taxon>Embryophyta</taxon>
        <taxon>Tracheophyta</taxon>
        <taxon>Spermatophyta</taxon>
        <taxon>Magnoliopsida</taxon>
        <taxon>Liliopsida</taxon>
        <taxon>Poales</taxon>
        <taxon>Bromeliaceae</taxon>
        <taxon>Bromelioideae</taxon>
        <taxon>Ananas</taxon>
    </lineage>
</organism>
<keyword evidence="2" id="KW-0472">Membrane</keyword>
<protein>
    <submittedName>
        <fullName evidence="3">Uncharacterized protein</fullName>
    </submittedName>
</protein>
<feature type="compositionally biased region" description="Low complexity" evidence="1">
    <location>
        <begin position="78"/>
        <end position="91"/>
    </location>
</feature>
<dbReference type="InterPro" id="IPR040339">
    <property type="entry name" value="At1g16860-like"/>
</dbReference>
<feature type="region of interest" description="Disordered" evidence="1">
    <location>
        <begin position="133"/>
        <end position="152"/>
    </location>
</feature>
<feature type="transmembrane region" description="Helical" evidence="2">
    <location>
        <begin position="189"/>
        <end position="208"/>
    </location>
</feature>
<dbReference type="PANTHER" id="PTHR33709:SF4">
    <property type="entry name" value="OS08G0230200 PROTEIN"/>
    <property type="match status" value="1"/>
</dbReference>
<accession>A0A6V7PMH3</accession>
<evidence type="ECO:0000313" key="3">
    <source>
        <dbReference type="EMBL" id="CAD1832011.1"/>
    </source>
</evidence>
<feature type="compositionally biased region" description="Basic and acidic residues" evidence="1">
    <location>
        <begin position="46"/>
        <end position="65"/>
    </location>
</feature>
<dbReference type="AlphaFoldDB" id="A0A6V7PMH3"/>
<dbReference type="PANTHER" id="PTHR33709">
    <property type="entry name" value="OSJNBA0035M09.9 PROTEIN"/>
    <property type="match status" value="1"/>
</dbReference>
<evidence type="ECO:0000256" key="2">
    <source>
        <dbReference type="SAM" id="Phobius"/>
    </source>
</evidence>
<feature type="transmembrane region" description="Helical" evidence="2">
    <location>
        <begin position="214"/>
        <end position="234"/>
    </location>
</feature>
<sequence length="429" mass="46306">MESKLDGIEVPVPSAQQWAVRLGPPETPKEKPPTMSSAAMPYTGGDIKRSGELGKMFDLHAEKSRKSGPLGSAPSRTASFGAANSNSGSLSKQKTNSGPLNKHGDLSKRSSGPQSAAAPPVLPTTGLITSGPILSGPLNSSGAPRKVSGSLDSTNSVKLHSTTLAHNQAVSKLIQDDTYSFKRSFPKPILWSVILLFVMGLIAGGFILGAVHNALLLIVVVVLFGAVSALFIWNSCSGRKAPIRFLNRYPDAELRTAKDGQLLHVEISPSSPRIKGFRDVFILLQAYMNTGVGTQSLQIPSIRFTWGLRAMERHVVDFYISDFQSGLRALVKTGYGAKVTPYVDESIVVDINPENKDKSPEFMRWLRERNLSSDGRLMRLREGYIKEGAHSSPEPLSTGCQWAECILPASLEGIILRSEDTSTIDVVPV</sequence>
<reference evidence="3" key="1">
    <citation type="submission" date="2020-07" db="EMBL/GenBank/DDBJ databases">
        <authorList>
            <person name="Lin J."/>
        </authorList>
    </citation>
    <scope>NUCLEOTIDE SEQUENCE</scope>
</reference>
<dbReference type="EMBL" id="LR862149">
    <property type="protein sequence ID" value="CAD1832011.1"/>
    <property type="molecule type" value="Genomic_DNA"/>
</dbReference>
<name>A0A6V7PMH3_ANACO</name>